<evidence type="ECO:0000313" key="7">
    <source>
        <dbReference type="Proteomes" id="UP000694920"/>
    </source>
</evidence>
<sequence length="897" mass="102278">MAGTANDYIGTLSVTRSGRTCAKWMSDYDLEKLKKANETTTQRNDKNPTERIVQPVTSNINKPVHAVNPVYFNDSLYPERNVINASNYCRDPSRNIAGTWCYTTDPLVPQDLCNVRDCEKPEECIFFVRGHGIGRHLYVLPEHRSEGIRFSLKEWEPDRPDSITFVFKADNGLKSRYILKVGAIKNERVLLYVESEDQGIKLVKTKTLPHLLYLGKWSSFVIRIPRGRVQVFYEGAAKPLFEWEHPEPSKAFLPIYYYYTSELGNTIGVSFDCHTRCHIETTETDRFTRILPLSMWRTEETPSPDKLILMIRGKGVILIPLLLLPATSGYYGLTIGEFGQWIFFLRNTYPLVHIFHKQKAPGPLFTTDSWTNITIRWHNNTIEVLRNETVVFHYEHTSPLLFYFFSLAVDTGGWATWAANCIPSDIDGDAEDGGWSEWGPWACSASCNGGMGTRKRLCNSPEPNVRGEPCLGPSIMTGRCNMNICGDITDDTLALITRKIQKSHTTLQVNEGHAITISVDPDIIDSIKTDSSDVELHWSRNGIFIQEEKDRLEIEDFDIRKYRNYSLKDAFGTNTLTCTVISKAILNDSGIYTITLHRVDGSHLIVKIISLAVYPLESIVSIRETLPFLLTCHCVTLGYVFSDLKIYWMIGKRVWKDYGTTLPIAVNVDYIDALNRSHQGTWRCVVEQNDLEFKWITNIVILKVLGAPNWRTHLMEDKLTRPIFGWMPNESFVAVSAIILFLALSMCIVGATVGFIKFQDSLKFKEATIGSNLESGKTSFMTRFKKGLKTSSLRTSGRVSESNENTETDDLLHGRNKRPKEKGRRNTEEYTEDTSPSDSEGVPKESLKTQNFLDRWKLKKREKKVPRTKEVTDESEREKLLNTNNTDEYQSDQPTTN</sequence>
<keyword evidence="5" id="KW-1133">Transmembrane helix</keyword>
<dbReference type="GeneID" id="107270578"/>
<evidence type="ECO:0000256" key="4">
    <source>
        <dbReference type="SAM" id="MobiDB-lite"/>
    </source>
</evidence>
<dbReference type="KEGG" id="ccin:107270578"/>
<organism evidence="7 8">
    <name type="scientific">Cephus cinctus</name>
    <name type="common">Wheat stem sawfly</name>
    <dbReference type="NCBI Taxonomy" id="211228"/>
    <lineage>
        <taxon>Eukaryota</taxon>
        <taxon>Metazoa</taxon>
        <taxon>Ecdysozoa</taxon>
        <taxon>Arthropoda</taxon>
        <taxon>Hexapoda</taxon>
        <taxon>Insecta</taxon>
        <taxon>Pterygota</taxon>
        <taxon>Neoptera</taxon>
        <taxon>Endopterygota</taxon>
        <taxon>Hymenoptera</taxon>
        <taxon>Cephoidea</taxon>
        <taxon>Cephidae</taxon>
        <taxon>Cephus</taxon>
    </lineage>
</organism>
<dbReference type="InterPro" id="IPR036383">
    <property type="entry name" value="TSP1_rpt_sf"/>
</dbReference>
<evidence type="ECO:0000313" key="8">
    <source>
        <dbReference type="RefSeq" id="XP_015601165.1"/>
    </source>
</evidence>
<dbReference type="InterPro" id="IPR038178">
    <property type="entry name" value="Kringle_sf"/>
</dbReference>
<reference evidence="8" key="1">
    <citation type="submission" date="2025-08" db="UniProtKB">
        <authorList>
            <consortium name="RefSeq"/>
        </authorList>
    </citation>
    <scope>IDENTIFICATION</scope>
</reference>
<dbReference type="SUPFAM" id="SSF57440">
    <property type="entry name" value="Kringle-like"/>
    <property type="match status" value="1"/>
</dbReference>
<dbReference type="FunFam" id="2.20.100.10:FF:000001">
    <property type="entry name" value="semaphorin-5A isoform X1"/>
    <property type="match status" value="1"/>
</dbReference>
<dbReference type="PROSITE" id="PS50070">
    <property type="entry name" value="KRINGLE_2"/>
    <property type="match status" value="1"/>
</dbReference>
<dbReference type="PANTHER" id="PTHR24261:SF7">
    <property type="entry name" value="KRINGLE DOMAIN-CONTAINING PROTEIN"/>
    <property type="match status" value="1"/>
</dbReference>
<feature type="compositionally biased region" description="Polar residues" evidence="4">
    <location>
        <begin position="791"/>
        <end position="803"/>
    </location>
</feature>
<dbReference type="SUPFAM" id="SSF82895">
    <property type="entry name" value="TSP-1 type 1 repeat"/>
    <property type="match status" value="1"/>
</dbReference>
<dbReference type="InterPro" id="IPR013806">
    <property type="entry name" value="Kringle-like"/>
</dbReference>
<dbReference type="InterPro" id="IPR000884">
    <property type="entry name" value="TSP1_rpt"/>
</dbReference>
<proteinExistence type="predicted"/>
<keyword evidence="1 3" id="KW-0420">Kringle</keyword>
<dbReference type="GO" id="GO:0004175">
    <property type="term" value="F:endopeptidase activity"/>
    <property type="evidence" value="ECO:0007669"/>
    <property type="project" value="TreeGrafter"/>
</dbReference>
<evidence type="ECO:0000256" key="1">
    <source>
        <dbReference type="ARBA" id="ARBA00022572"/>
    </source>
</evidence>
<keyword evidence="5" id="KW-0472">Membrane</keyword>
<feature type="transmembrane region" description="Helical" evidence="5">
    <location>
        <begin position="732"/>
        <end position="756"/>
    </location>
</feature>
<dbReference type="Gene3D" id="2.20.100.10">
    <property type="entry name" value="Thrombospondin type-1 (TSP1) repeat"/>
    <property type="match status" value="1"/>
</dbReference>
<evidence type="ECO:0000256" key="3">
    <source>
        <dbReference type="PROSITE-ProRule" id="PRU00121"/>
    </source>
</evidence>
<feature type="region of interest" description="Disordered" evidence="4">
    <location>
        <begin position="791"/>
        <end position="897"/>
    </location>
</feature>
<dbReference type="GO" id="GO:0005615">
    <property type="term" value="C:extracellular space"/>
    <property type="evidence" value="ECO:0007669"/>
    <property type="project" value="TreeGrafter"/>
</dbReference>
<dbReference type="GO" id="GO:0005102">
    <property type="term" value="F:signaling receptor binding"/>
    <property type="evidence" value="ECO:0007669"/>
    <property type="project" value="TreeGrafter"/>
</dbReference>
<dbReference type="PROSITE" id="PS50092">
    <property type="entry name" value="TSP1"/>
    <property type="match status" value="1"/>
</dbReference>
<accession>A0AAJ7C4Y1</accession>
<evidence type="ECO:0000256" key="5">
    <source>
        <dbReference type="SAM" id="Phobius"/>
    </source>
</evidence>
<feature type="compositionally biased region" description="Basic residues" evidence="4">
    <location>
        <begin position="814"/>
        <end position="823"/>
    </location>
</feature>
<dbReference type="Gene3D" id="2.40.20.10">
    <property type="entry name" value="Plasminogen Kringle 4"/>
    <property type="match status" value="1"/>
</dbReference>
<evidence type="ECO:0000259" key="6">
    <source>
        <dbReference type="PROSITE" id="PS50070"/>
    </source>
</evidence>
<dbReference type="InterPro" id="IPR000001">
    <property type="entry name" value="Kringle"/>
</dbReference>
<dbReference type="Proteomes" id="UP000694920">
    <property type="component" value="Unplaced"/>
</dbReference>
<feature type="compositionally biased region" description="Polar residues" evidence="4">
    <location>
        <begin position="881"/>
        <end position="897"/>
    </location>
</feature>
<dbReference type="RefSeq" id="XP_015601165.1">
    <property type="nucleotide sequence ID" value="XM_015745679.2"/>
</dbReference>
<dbReference type="PANTHER" id="PTHR24261">
    <property type="entry name" value="PLASMINOGEN-RELATED"/>
    <property type="match status" value="1"/>
</dbReference>
<dbReference type="SMART" id="SM00130">
    <property type="entry name" value="KR"/>
    <property type="match status" value="1"/>
</dbReference>
<gene>
    <name evidence="8" type="primary">LOC107270578</name>
</gene>
<keyword evidence="7" id="KW-1185">Reference proteome</keyword>
<dbReference type="AlphaFoldDB" id="A0AAJ7C4Y1"/>
<protein>
    <submittedName>
        <fullName evidence="8">Uncharacterized protein LOC107270578 isoform X2</fullName>
    </submittedName>
</protein>
<dbReference type="InterPro" id="IPR050759">
    <property type="entry name" value="Serine_protease_kringle"/>
</dbReference>
<feature type="compositionally biased region" description="Basic and acidic residues" evidence="4">
    <location>
        <begin position="865"/>
        <end position="880"/>
    </location>
</feature>
<dbReference type="SMART" id="SM00209">
    <property type="entry name" value="TSP1"/>
    <property type="match status" value="1"/>
</dbReference>
<keyword evidence="5" id="KW-0812">Transmembrane</keyword>
<evidence type="ECO:0000256" key="2">
    <source>
        <dbReference type="ARBA" id="ARBA00023157"/>
    </source>
</evidence>
<comment type="caution">
    <text evidence="3">Lacks conserved residue(s) required for the propagation of feature annotation.</text>
</comment>
<name>A0AAJ7C4Y1_CEPCN</name>
<dbReference type="Pfam" id="PF00090">
    <property type="entry name" value="TSP_1"/>
    <property type="match status" value="1"/>
</dbReference>
<feature type="domain" description="Kringle" evidence="6">
    <location>
        <begin position="1"/>
        <end position="118"/>
    </location>
</feature>
<keyword evidence="2" id="KW-1015">Disulfide bond</keyword>